<dbReference type="PROSITE" id="PS51669">
    <property type="entry name" value="4FE4S_MOW_BIS_MGD"/>
    <property type="match status" value="1"/>
</dbReference>
<dbReference type="InterPro" id="IPR006656">
    <property type="entry name" value="Mopterin_OxRdtase"/>
</dbReference>
<accession>A0ABS7RMZ1</accession>
<keyword evidence="9" id="KW-1185">Reference proteome</keyword>
<keyword evidence="2" id="KW-0479">Metal-binding</keyword>
<protein>
    <submittedName>
        <fullName evidence="8">Molybdopterin-dependent oxidoreductase</fullName>
    </submittedName>
</protein>
<proteinExistence type="predicted"/>
<sequence>MEKRLGVCNLCEAICGLELTLEDGRVTSVRGNPEDPLSRGHICPKAVALQDVHDDPDRLRRPVRRTADGWKEVDWDTALDLVADNLARTVREHGRDALAVYLGNPNVHSLGAMTHGTAMVRSLRTRNTYSATSVDQLPHQLVAHLMYGHQLLLPVPDIDRTQYFVVFGGNPMASNGSLMTVPDFPRRLRELKARGGRMVVFDPRRTETAKVATEHHFVRPGTDVVVLLAMLHTLFDEGLTRPAAYVDRVGVVEEAVRPFTPERAAELSGVAAQDIRRVAREFATSGAGAFYGRMGVSTQAFGSVCQWAVQCMNLLTGNLDREGGTMFTRPAIDAVGRGLIGRGHRGVWHSRVRGLPEFGGELPVSTLADEILTPGEGQVRALLTVAGNPVLSTPDGKRLAGAVENLDFVAAVDFYVNETTRHADVILPPTSALERDHYDLVFHTLAVRNTARFTPAVLPKPEGALEDWEIFREIALRTAKRVGARTSLRKRLVAAGRLRLSPRRTVDLLLRTDRPRLSLRTLRKHPAGVDLGPLRPALPDRLMTRDKRIDAAPHLVLDDLSRVEEALAAGPGVGELRLVGRRHQRDCNSWMHNTERLTRGRPRHHLLMHPEDLAERGIADGTTVTVTSRVGAVEVEVRASEDMMPGVVSLPHGYGHQRDDVLLGNATTVPGPSINDLTDPGELDAVSGNAVLNGVPVTVAASSRRSARSDSARIGDGTSATRSTVAP</sequence>
<keyword evidence="3" id="KW-0560">Oxidoreductase</keyword>
<evidence type="ECO:0000313" key="8">
    <source>
        <dbReference type="EMBL" id="MBY9075834.1"/>
    </source>
</evidence>
<dbReference type="EMBL" id="JAIEZQ010000002">
    <property type="protein sequence ID" value="MBY9075834.1"/>
    <property type="molecule type" value="Genomic_DNA"/>
</dbReference>
<name>A0ABS7RMZ1_9ACTN</name>
<evidence type="ECO:0000256" key="5">
    <source>
        <dbReference type="ARBA" id="ARBA00023014"/>
    </source>
</evidence>
<evidence type="ECO:0000256" key="1">
    <source>
        <dbReference type="ARBA" id="ARBA00022485"/>
    </source>
</evidence>
<comment type="caution">
    <text evidence="8">The sequence shown here is derived from an EMBL/GenBank/DDBJ whole genome shotgun (WGS) entry which is preliminary data.</text>
</comment>
<evidence type="ECO:0000259" key="7">
    <source>
        <dbReference type="PROSITE" id="PS51669"/>
    </source>
</evidence>
<dbReference type="InterPro" id="IPR006657">
    <property type="entry name" value="MoPterin_dinucl-bd_dom"/>
</dbReference>
<evidence type="ECO:0000256" key="4">
    <source>
        <dbReference type="ARBA" id="ARBA00023004"/>
    </source>
</evidence>
<keyword evidence="5" id="KW-0411">Iron-sulfur</keyword>
<dbReference type="InterPro" id="IPR050123">
    <property type="entry name" value="Prok_molybdopt-oxidoreductase"/>
</dbReference>
<dbReference type="SMART" id="SM00926">
    <property type="entry name" value="Molybdop_Fe4S4"/>
    <property type="match status" value="1"/>
</dbReference>
<dbReference type="Gene3D" id="2.40.40.20">
    <property type="match status" value="1"/>
</dbReference>
<dbReference type="Pfam" id="PF00384">
    <property type="entry name" value="Molybdopterin"/>
    <property type="match status" value="1"/>
</dbReference>
<dbReference type="Pfam" id="PF01568">
    <property type="entry name" value="Molydop_binding"/>
    <property type="match status" value="1"/>
</dbReference>
<keyword evidence="4" id="KW-0408">Iron</keyword>
<feature type="domain" description="4Fe-4S Mo/W bis-MGD-type" evidence="7">
    <location>
        <begin position="1"/>
        <end position="57"/>
    </location>
</feature>
<dbReference type="InterPro" id="IPR006963">
    <property type="entry name" value="Mopterin_OxRdtase_4Fe-4S_dom"/>
</dbReference>
<feature type="compositionally biased region" description="Polar residues" evidence="6">
    <location>
        <begin position="718"/>
        <end position="727"/>
    </location>
</feature>
<gene>
    <name evidence="8" type="ORF">K1X13_13460</name>
</gene>
<dbReference type="SUPFAM" id="SSF53706">
    <property type="entry name" value="Formate dehydrogenase/DMSO reductase, domains 1-3"/>
    <property type="match status" value="1"/>
</dbReference>
<dbReference type="PANTHER" id="PTHR43105:SF9">
    <property type="entry name" value="NADPH-FE(3+) OXIDOREDUCTASE SUBUNIT ALPHA"/>
    <property type="match status" value="1"/>
</dbReference>
<organism evidence="8 9">
    <name type="scientific">Nocardioides jiangsuensis</name>
    <dbReference type="NCBI Taxonomy" id="2866161"/>
    <lineage>
        <taxon>Bacteria</taxon>
        <taxon>Bacillati</taxon>
        <taxon>Actinomycetota</taxon>
        <taxon>Actinomycetes</taxon>
        <taxon>Propionibacteriales</taxon>
        <taxon>Nocardioidaceae</taxon>
        <taxon>Nocardioides</taxon>
    </lineage>
</organism>
<dbReference type="Gene3D" id="2.20.25.90">
    <property type="entry name" value="ADC-like domains"/>
    <property type="match status" value="1"/>
</dbReference>
<dbReference type="Gene3D" id="3.40.50.740">
    <property type="match status" value="1"/>
</dbReference>
<dbReference type="RefSeq" id="WP_221025535.1">
    <property type="nucleotide sequence ID" value="NZ_JAIEZQ010000002.1"/>
</dbReference>
<evidence type="ECO:0000313" key="9">
    <source>
        <dbReference type="Proteomes" id="UP000754710"/>
    </source>
</evidence>
<feature type="region of interest" description="Disordered" evidence="6">
    <location>
        <begin position="702"/>
        <end position="727"/>
    </location>
</feature>
<evidence type="ECO:0000256" key="3">
    <source>
        <dbReference type="ARBA" id="ARBA00023002"/>
    </source>
</evidence>
<evidence type="ECO:0000256" key="6">
    <source>
        <dbReference type="SAM" id="MobiDB-lite"/>
    </source>
</evidence>
<keyword evidence="1" id="KW-0004">4Fe-4S</keyword>
<reference evidence="8 9" key="1">
    <citation type="submission" date="2021-08" db="EMBL/GenBank/DDBJ databases">
        <title>Nocardioides bacterium WL0053 sp. nov., isolated from the sediment.</title>
        <authorList>
            <person name="Wang L."/>
            <person name="Zhang D."/>
            <person name="Zhang A."/>
        </authorList>
    </citation>
    <scope>NUCLEOTIDE SEQUENCE [LARGE SCALE GENOMIC DNA]</scope>
    <source>
        <strain evidence="8 9">WL0053</strain>
    </source>
</reference>
<dbReference type="Gene3D" id="3.40.228.10">
    <property type="entry name" value="Dimethylsulfoxide Reductase, domain 2"/>
    <property type="match status" value="1"/>
</dbReference>
<dbReference type="PANTHER" id="PTHR43105">
    <property type="entry name" value="RESPIRATORY NITRATE REDUCTASE"/>
    <property type="match status" value="1"/>
</dbReference>
<evidence type="ECO:0000256" key="2">
    <source>
        <dbReference type="ARBA" id="ARBA00022723"/>
    </source>
</evidence>
<dbReference type="Proteomes" id="UP000754710">
    <property type="component" value="Unassembled WGS sequence"/>
</dbReference>
<dbReference type="Pfam" id="PF04879">
    <property type="entry name" value="Molybdop_Fe4S4"/>
    <property type="match status" value="1"/>
</dbReference>